<evidence type="ECO:0000313" key="4">
    <source>
        <dbReference type="Proteomes" id="UP000229681"/>
    </source>
</evidence>
<dbReference type="AlphaFoldDB" id="A0A2M8PGD1"/>
<evidence type="ECO:0000256" key="1">
    <source>
        <dbReference type="SAM" id="SignalP"/>
    </source>
</evidence>
<sequence>MIALKRLFFIGMLLIALAACQNGIGVGGTPIVIFPTAGSPPPTFPGGATVPPSFPTQPPNPFATPTPSSVFEPNWNPIRAEFQGAAWRTFTFRNSQGASVGVVVVRIDPRFSTLRVHHLPGQARTIQQWQQLLPNALAIVNANYFDTNNRPLGLVVADGGFFGQIITRNDAGLFQVKEGVPRVRSLWLEPLRQGEQFQQAVQAFPMLMSYGYVAPINPDVAQVRAARTVIAQDKLGRILFIVTVYAGVTLGELANWLGNSNLNLDFALNLDGGASTSLYIATGGPNQFIPSLKAVPVVIALYAR</sequence>
<organism evidence="3 4">
    <name type="scientific">Candidatus Thermofonsia Clade 1 bacterium</name>
    <dbReference type="NCBI Taxonomy" id="2364210"/>
    <lineage>
        <taxon>Bacteria</taxon>
        <taxon>Bacillati</taxon>
        <taxon>Chloroflexota</taxon>
        <taxon>Candidatus Thermofontia</taxon>
        <taxon>Candidatus Thermofonsia Clade 1</taxon>
    </lineage>
</organism>
<feature type="chain" id="PRO_5030053725" description="Phosphodiester glycosidase domain-containing protein" evidence="1">
    <location>
        <begin position="19"/>
        <end position="304"/>
    </location>
</feature>
<comment type="caution">
    <text evidence="3">The sequence shown here is derived from an EMBL/GenBank/DDBJ whole genome shotgun (WGS) entry which is preliminary data.</text>
</comment>
<dbReference type="InterPro" id="IPR018711">
    <property type="entry name" value="NAGPA"/>
</dbReference>
<proteinExistence type="predicted"/>
<evidence type="ECO:0000313" key="3">
    <source>
        <dbReference type="EMBL" id="PJF36602.1"/>
    </source>
</evidence>
<dbReference type="PANTHER" id="PTHR40446:SF2">
    <property type="entry name" value="N-ACETYLGLUCOSAMINE-1-PHOSPHODIESTER ALPHA-N-ACETYLGLUCOSAMINIDASE"/>
    <property type="match status" value="1"/>
</dbReference>
<feature type="signal peptide" evidence="1">
    <location>
        <begin position="1"/>
        <end position="18"/>
    </location>
</feature>
<dbReference type="EMBL" id="PGTM01000042">
    <property type="protein sequence ID" value="PJF36602.1"/>
    <property type="molecule type" value="Genomic_DNA"/>
</dbReference>
<feature type="domain" description="Phosphodiester glycosidase" evidence="2">
    <location>
        <begin position="135"/>
        <end position="288"/>
    </location>
</feature>
<reference evidence="3 4" key="1">
    <citation type="submission" date="2017-11" db="EMBL/GenBank/DDBJ databases">
        <title>Evolution of Phototrophy in the Chloroflexi Phylum Driven by Horizontal Gene Transfer.</title>
        <authorList>
            <person name="Ward L.M."/>
            <person name="Hemp J."/>
            <person name="Shih P.M."/>
            <person name="Mcglynn S.E."/>
            <person name="Fischer W."/>
        </authorList>
    </citation>
    <scope>NUCLEOTIDE SEQUENCE [LARGE SCALE GENOMIC DNA]</scope>
    <source>
        <strain evidence="3">JP3_13</strain>
    </source>
</reference>
<dbReference type="PROSITE" id="PS51257">
    <property type="entry name" value="PROKAR_LIPOPROTEIN"/>
    <property type="match status" value="1"/>
</dbReference>
<dbReference type="PANTHER" id="PTHR40446">
    <property type="entry name" value="N-ACETYLGLUCOSAMINE-1-PHOSPHODIESTER ALPHA-N-ACETYLGLUCOSAMINIDASE"/>
    <property type="match status" value="1"/>
</dbReference>
<name>A0A2M8PGD1_9CHLR</name>
<protein>
    <recommendedName>
        <fullName evidence="2">Phosphodiester glycosidase domain-containing protein</fullName>
    </recommendedName>
</protein>
<accession>A0A2M8PGD1</accession>
<keyword evidence="1" id="KW-0732">Signal</keyword>
<dbReference type="Proteomes" id="UP000229681">
    <property type="component" value="Unassembled WGS sequence"/>
</dbReference>
<dbReference type="Pfam" id="PF09992">
    <property type="entry name" value="NAGPA"/>
    <property type="match status" value="1"/>
</dbReference>
<gene>
    <name evidence="3" type="ORF">CUN49_04545</name>
</gene>
<evidence type="ECO:0000259" key="2">
    <source>
        <dbReference type="Pfam" id="PF09992"/>
    </source>
</evidence>